<evidence type="ECO:0000313" key="9">
    <source>
        <dbReference type="Proteomes" id="UP000289738"/>
    </source>
</evidence>
<dbReference type="CDD" id="cd10017">
    <property type="entry name" value="B3_DNA"/>
    <property type="match status" value="2"/>
</dbReference>
<gene>
    <name evidence="8" type="ORF">Ahy_B10g106388</name>
</gene>
<sequence length="324" mass="37658">MASSSFQKNKHSLFTVIRFFKIILRKSLDDGYLKIPTKFSRKHGNNMPNPVYLKPPDGTQWKIDWTNNGDEILFQKGWKEFATFYTLDNGHLLWFKYNGTSNIKVNIFDMSGLEIEYTSNGRIGDDNLVETLEAPPPRRGRGRPKKKVIAEPKQSCPSTSKKMKRAIKTKDMDKSPNTQNLKQHVKFKIEEDGQSEETTDIKQPIVQCARPDIDVIREARKFKSKNPSFVIKIRQKHQAGSPASLPVCFFRMYFENTKQYATLHVGKKQWHATLIYYPYKKSAIISNWRLFVKENNIKAGDVCIFELINRQDPELKVHICRSHD</sequence>
<dbReference type="EMBL" id="SDMP01000020">
    <property type="protein sequence ID" value="RYQ86751.1"/>
    <property type="molecule type" value="Genomic_DNA"/>
</dbReference>
<protein>
    <recommendedName>
        <fullName evidence="7">TF-B3 domain-containing protein</fullName>
    </recommendedName>
</protein>
<evidence type="ECO:0000259" key="7">
    <source>
        <dbReference type="PROSITE" id="PS50863"/>
    </source>
</evidence>
<dbReference type="OrthoDB" id="1688597at2759"/>
<dbReference type="AlphaFoldDB" id="A0A444XAP9"/>
<dbReference type="PANTHER" id="PTHR31920:SF108">
    <property type="entry name" value="B3 DOMAIN-CONTAINING TRANSCRIPTION FACTOR VRN1-LIKE"/>
    <property type="match status" value="1"/>
</dbReference>
<dbReference type="SMR" id="A0A444XAP9"/>
<dbReference type="PROSITE" id="PS50863">
    <property type="entry name" value="B3"/>
    <property type="match status" value="2"/>
</dbReference>
<keyword evidence="9" id="KW-1185">Reference proteome</keyword>
<evidence type="ECO:0000256" key="6">
    <source>
        <dbReference type="SAM" id="MobiDB-lite"/>
    </source>
</evidence>
<dbReference type="STRING" id="3818.A0A444XAP9"/>
<dbReference type="Pfam" id="PF02362">
    <property type="entry name" value="B3"/>
    <property type="match status" value="2"/>
</dbReference>
<dbReference type="InterPro" id="IPR003340">
    <property type="entry name" value="B3_DNA-bd"/>
</dbReference>
<dbReference type="GO" id="GO:0005634">
    <property type="term" value="C:nucleus"/>
    <property type="evidence" value="ECO:0007669"/>
    <property type="project" value="UniProtKB-SubCell"/>
</dbReference>
<evidence type="ECO:0000256" key="2">
    <source>
        <dbReference type="ARBA" id="ARBA00023015"/>
    </source>
</evidence>
<comment type="caution">
    <text evidence="8">The sequence shown here is derived from an EMBL/GenBank/DDBJ whole genome shotgun (WGS) entry which is preliminary data.</text>
</comment>
<keyword evidence="5" id="KW-0539">Nucleus</keyword>
<keyword evidence="3" id="KW-0238">DNA-binding</keyword>
<dbReference type="SMART" id="SM01019">
    <property type="entry name" value="B3"/>
    <property type="match status" value="2"/>
</dbReference>
<dbReference type="Gramene" id="arahy.Tifrunner.gnm2.ann2.Ah20g513100.1">
    <property type="protein sequence ID" value="arahy.Tifrunner.gnm2.ann2.Ah20g513100.1-CDS"/>
    <property type="gene ID" value="arahy.Tifrunner.gnm2.ann2.Ah20g513100"/>
</dbReference>
<keyword evidence="2" id="KW-0805">Transcription regulation</keyword>
<feature type="region of interest" description="Disordered" evidence="6">
    <location>
        <begin position="128"/>
        <end position="164"/>
    </location>
</feature>
<evidence type="ECO:0000256" key="1">
    <source>
        <dbReference type="ARBA" id="ARBA00004123"/>
    </source>
</evidence>
<feature type="domain" description="TF-B3" evidence="7">
    <location>
        <begin position="268"/>
        <end position="323"/>
    </location>
</feature>
<evidence type="ECO:0000256" key="5">
    <source>
        <dbReference type="ARBA" id="ARBA00023242"/>
    </source>
</evidence>
<evidence type="ECO:0000313" key="8">
    <source>
        <dbReference type="EMBL" id="RYQ86751.1"/>
    </source>
</evidence>
<dbReference type="GO" id="GO:0003677">
    <property type="term" value="F:DNA binding"/>
    <property type="evidence" value="ECO:0007669"/>
    <property type="project" value="UniProtKB-KW"/>
</dbReference>
<evidence type="ECO:0000256" key="3">
    <source>
        <dbReference type="ARBA" id="ARBA00023125"/>
    </source>
</evidence>
<proteinExistence type="predicted"/>
<comment type="subcellular location">
    <subcellularLocation>
        <location evidence="1">Nucleus</location>
    </subcellularLocation>
</comment>
<dbReference type="InterPro" id="IPR050655">
    <property type="entry name" value="Plant_B3_domain"/>
</dbReference>
<keyword evidence="4" id="KW-0804">Transcription</keyword>
<feature type="compositionally biased region" description="Basic residues" evidence="6">
    <location>
        <begin position="138"/>
        <end position="147"/>
    </location>
</feature>
<dbReference type="SUPFAM" id="SSF101936">
    <property type="entry name" value="DNA-binding pseudobarrel domain"/>
    <property type="match status" value="2"/>
</dbReference>
<evidence type="ECO:0000256" key="4">
    <source>
        <dbReference type="ARBA" id="ARBA00023163"/>
    </source>
</evidence>
<dbReference type="InterPro" id="IPR015300">
    <property type="entry name" value="DNA-bd_pseudobarrel_sf"/>
</dbReference>
<organism evidence="8 9">
    <name type="scientific">Arachis hypogaea</name>
    <name type="common">Peanut</name>
    <dbReference type="NCBI Taxonomy" id="3818"/>
    <lineage>
        <taxon>Eukaryota</taxon>
        <taxon>Viridiplantae</taxon>
        <taxon>Streptophyta</taxon>
        <taxon>Embryophyta</taxon>
        <taxon>Tracheophyta</taxon>
        <taxon>Spermatophyta</taxon>
        <taxon>Magnoliopsida</taxon>
        <taxon>eudicotyledons</taxon>
        <taxon>Gunneridae</taxon>
        <taxon>Pentapetalae</taxon>
        <taxon>rosids</taxon>
        <taxon>fabids</taxon>
        <taxon>Fabales</taxon>
        <taxon>Fabaceae</taxon>
        <taxon>Papilionoideae</taxon>
        <taxon>50 kb inversion clade</taxon>
        <taxon>dalbergioids sensu lato</taxon>
        <taxon>Dalbergieae</taxon>
        <taxon>Pterocarpus clade</taxon>
        <taxon>Arachis</taxon>
    </lineage>
</organism>
<dbReference type="Gene3D" id="2.40.330.10">
    <property type="entry name" value="DNA-binding pseudobarrel domain"/>
    <property type="match status" value="2"/>
</dbReference>
<name>A0A444XAP9_ARAHY</name>
<dbReference type="PANTHER" id="PTHR31920">
    <property type="entry name" value="B3 DOMAIN-CONTAINING"/>
    <property type="match status" value="1"/>
</dbReference>
<feature type="domain" description="TF-B3" evidence="7">
    <location>
        <begin position="18"/>
        <end position="111"/>
    </location>
</feature>
<reference evidence="8 9" key="1">
    <citation type="submission" date="2019-01" db="EMBL/GenBank/DDBJ databases">
        <title>Sequencing of cultivated peanut Arachis hypogaea provides insights into genome evolution and oil improvement.</title>
        <authorList>
            <person name="Chen X."/>
        </authorList>
    </citation>
    <scope>NUCLEOTIDE SEQUENCE [LARGE SCALE GENOMIC DNA]</scope>
    <source>
        <strain evidence="9">cv. Fuhuasheng</strain>
        <tissue evidence="8">Leaves</tissue>
    </source>
</reference>
<dbReference type="Proteomes" id="UP000289738">
    <property type="component" value="Chromosome B10"/>
</dbReference>
<accession>A0A444XAP9</accession>